<gene>
    <name evidence="7" type="ORF">LR394_17940</name>
</gene>
<keyword evidence="2 5" id="KW-0812">Transmembrane</keyword>
<keyword evidence="8" id="KW-1185">Reference proteome</keyword>
<dbReference type="PANTHER" id="PTHR43027:SF2">
    <property type="entry name" value="TRANSPORT PERMEASE PROTEIN"/>
    <property type="match status" value="1"/>
</dbReference>
<dbReference type="Proteomes" id="UP001138997">
    <property type="component" value="Unassembled WGS sequence"/>
</dbReference>
<dbReference type="PANTHER" id="PTHR43027">
    <property type="entry name" value="DOXORUBICIN RESISTANCE ABC TRANSPORTER PERMEASE PROTEIN DRRC-RELATED"/>
    <property type="match status" value="1"/>
</dbReference>
<evidence type="ECO:0000256" key="3">
    <source>
        <dbReference type="ARBA" id="ARBA00022989"/>
    </source>
</evidence>
<dbReference type="InterPro" id="IPR013525">
    <property type="entry name" value="ABC2_TM"/>
</dbReference>
<evidence type="ECO:0000313" key="8">
    <source>
        <dbReference type="Proteomes" id="UP001138997"/>
    </source>
</evidence>
<evidence type="ECO:0000256" key="4">
    <source>
        <dbReference type="ARBA" id="ARBA00023136"/>
    </source>
</evidence>
<dbReference type="Pfam" id="PF12698">
    <property type="entry name" value="ABC2_membrane_3"/>
    <property type="match status" value="1"/>
</dbReference>
<sequence length="265" mass="28334">MSTATMERFSVSRTLHLARWNTVLLVRNRLALSYALVFPLVPLPMLLLGDRGSSTLGISAIGGVLLLAGLFPVFYNVLSQFVSRRDELVLKRMRTGETKDGELLAGIALPGILCALLTCAVAVPIAIAGGQMVPVNILLFALGAVLATVMFAAFAYWTAAWTRSAEAAQLTSLPVIVLASVGPFVGGLPALSENVREAISLTPGAAMTELVRVGWFGFDGFEATTSTLSFAETWGLAGQPLLVMLVWTVIALDLARRSMRWEPRA</sequence>
<comment type="subcellular location">
    <subcellularLocation>
        <location evidence="1">Membrane</location>
        <topology evidence="1">Multi-pass membrane protein</topology>
    </subcellularLocation>
</comment>
<evidence type="ECO:0000256" key="2">
    <source>
        <dbReference type="ARBA" id="ARBA00022692"/>
    </source>
</evidence>
<accession>A0A9X1SUT1</accession>
<reference evidence="7" key="1">
    <citation type="submission" date="2021-11" db="EMBL/GenBank/DDBJ databases">
        <title>Streptomyces corallinus and Kineosporia corallina sp. nov., two new coral-derived marine actinobacteria.</title>
        <authorList>
            <person name="Buangrab K."/>
            <person name="Sutthacheep M."/>
            <person name="Yeemin T."/>
            <person name="Harunari E."/>
            <person name="Igarashi Y."/>
            <person name="Sripreechasak P."/>
            <person name="Kanchanasin P."/>
            <person name="Tanasupawat S."/>
            <person name="Phongsopitanun W."/>
        </authorList>
    </citation>
    <scope>NUCLEOTIDE SEQUENCE</scope>
    <source>
        <strain evidence="7">JCM 31032</strain>
    </source>
</reference>
<evidence type="ECO:0000256" key="5">
    <source>
        <dbReference type="SAM" id="Phobius"/>
    </source>
</evidence>
<dbReference type="GO" id="GO:0016020">
    <property type="term" value="C:membrane"/>
    <property type="evidence" value="ECO:0007669"/>
    <property type="project" value="UniProtKB-SubCell"/>
</dbReference>
<protein>
    <submittedName>
        <fullName evidence="7">ABC transporter permease</fullName>
    </submittedName>
</protein>
<feature type="transmembrane region" description="Helical" evidence="5">
    <location>
        <begin position="133"/>
        <end position="158"/>
    </location>
</feature>
<dbReference type="GO" id="GO:0140359">
    <property type="term" value="F:ABC-type transporter activity"/>
    <property type="evidence" value="ECO:0007669"/>
    <property type="project" value="InterPro"/>
</dbReference>
<proteinExistence type="predicted"/>
<keyword evidence="3 5" id="KW-1133">Transmembrane helix</keyword>
<evidence type="ECO:0000313" key="7">
    <source>
        <dbReference type="EMBL" id="MCD5312791.1"/>
    </source>
</evidence>
<dbReference type="RefSeq" id="WP_231443374.1">
    <property type="nucleotide sequence ID" value="NZ_JAJOMB010000009.1"/>
</dbReference>
<dbReference type="InterPro" id="IPR052902">
    <property type="entry name" value="ABC-2_transporter"/>
</dbReference>
<feature type="transmembrane region" description="Helical" evidence="5">
    <location>
        <begin position="60"/>
        <end position="82"/>
    </location>
</feature>
<name>A0A9X1SUT1_9ACTN</name>
<feature type="transmembrane region" description="Helical" evidence="5">
    <location>
        <begin position="236"/>
        <end position="255"/>
    </location>
</feature>
<feature type="domain" description="ABC-2 type transporter transmembrane" evidence="6">
    <location>
        <begin position="60"/>
        <end position="251"/>
    </location>
</feature>
<evidence type="ECO:0000259" key="6">
    <source>
        <dbReference type="Pfam" id="PF12698"/>
    </source>
</evidence>
<feature type="transmembrane region" description="Helical" evidence="5">
    <location>
        <begin position="30"/>
        <end position="48"/>
    </location>
</feature>
<feature type="transmembrane region" description="Helical" evidence="5">
    <location>
        <begin position="103"/>
        <end position="127"/>
    </location>
</feature>
<dbReference type="AlphaFoldDB" id="A0A9X1SUT1"/>
<evidence type="ECO:0000256" key="1">
    <source>
        <dbReference type="ARBA" id="ARBA00004141"/>
    </source>
</evidence>
<feature type="transmembrane region" description="Helical" evidence="5">
    <location>
        <begin position="170"/>
        <end position="191"/>
    </location>
</feature>
<dbReference type="EMBL" id="JAJOMB010000009">
    <property type="protein sequence ID" value="MCD5312791.1"/>
    <property type="molecule type" value="Genomic_DNA"/>
</dbReference>
<comment type="caution">
    <text evidence="7">The sequence shown here is derived from an EMBL/GenBank/DDBJ whole genome shotgun (WGS) entry which is preliminary data.</text>
</comment>
<keyword evidence="4 5" id="KW-0472">Membrane</keyword>
<organism evidence="7 8">
    <name type="scientific">Kineosporia babensis</name>
    <dbReference type="NCBI Taxonomy" id="499548"/>
    <lineage>
        <taxon>Bacteria</taxon>
        <taxon>Bacillati</taxon>
        <taxon>Actinomycetota</taxon>
        <taxon>Actinomycetes</taxon>
        <taxon>Kineosporiales</taxon>
        <taxon>Kineosporiaceae</taxon>
        <taxon>Kineosporia</taxon>
    </lineage>
</organism>